<dbReference type="WBParaSite" id="HPLM_0000902501-mRNA-1">
    <property type="protein sequence ID" value="HPLM_0000902501-mRNA-1"/>
    <property type="gene ID" value="HPLM_0000902501"/>
</dbReference>
<keyword evidence="1" id="KW-1133">Transmembrane helix</keyword>
<reference evidence="2" key="1">
    <citation type="submission" date="2017-02" db="UniProtKB">
        <authorList>
            <consortium name="WormBaseParasite"/>
        </authorList>
    </citation>
    <scope>IDENTIFICATION</scope>
</reference>
<protein>
    <submittedName>
        <fullName evidence="2">Uncharacterized protein</fullName>
    </submittedName>
</protein>
<feature type="transmembrane region" description="Helical" evidence="1">
    <location>
        <begin position="56"/>
        <end position="76"/>
    </location>
</feature>
<sequence>MNQERSKCSRFDLIHVDYKCRDELGVSGGHRDDAPFAGTLAATSSIKLNAQTLKPIFAHVVWLVFFAFFPTVQQGWHVIKSAGRDAWTLQFSECGNR</sequence>
<name>A0A0N4WEG0_HAEPC</name>
<keyword evidence="1" id="KW-0812">Transmembrane</keyword>
<proteinExistence type="predicted"/>
<dbReference type="AlphaFoldDB" id="A0A0N4WEG0"/>
<evidence type="ECO:0000313" key="2">
    <source>
        <dbReference type="WBParaSite" id="HPLM_0000902501-mRNA-1"/>
    </source>
</evidence>
<organism evidence="2">
    <name type="scientific">Haemonchus placei</name>
    <name type="common">Barber's pole worm</name>
    <dbReference type="NCBI Taxonomy" id="6290"/>
    <lineage>
        <taxon>Eukaryota</taxon>
        <taxon>Metazoa</taxon>
        <taxon>Ecdysozoa</taxon>
        <taxon>Nematoda</taxon>
        <taxon>Chromadorea</taxon>
        <taxon>Rhabditida</taxon>
        <taxon>Rhabditina</taxon>
        <taxon>Rhabditomorpha</taxon>
        <taxon>Strongyloidea</taxon>
        <taxon>Trichostrongylidae</taxon>
        <taxon>Haemonchus</taxon>
    </lineage>
</organism>
<evidence type="ECO:0000256" key="1">
    <source>
        <dbReference type="SAM" id="Phobius"/>
    </source>
</evidence>
<keyword evidence="1" id="KW-0472">Membrane</keyword>
<accession>A0A0N4WEG0</accession>